<keyword evidence="2" id="KW-1185">Reference proteome</keyword>
<evidence type="ECO:0000313" key="2">
    <source>
        <dbReference type="Proteomes" id="UP000005707"/>
    </source>
</evidence>
<dbReference type="InParanoid" id="U2DR48"/>
<comment type="caution">
    <text evidence="1">The sequence shown here is derived from an EMBL/GenBank/DDBJ whole genome shotgun (WGS) entry which is preliminary data.</text>
</comment>
<dbReference type="Proteomes" id="UP000005707">
    <property type="component" value="Unassembled WGS sequence"/>
</dbReference>
<dbReference type="STRING" id="1033810.HLPCO_002933"/>
<protein>
    <submittedName>
        <fullName evidence="1">Uncharacterized protein</fullName>
    </submittedName>
</protein>
<dbReference type="AlphaFoldDB" id="U2DR48"/>
<dbReference type="EMBL" id="AFNU02000018">
    <property type="protein sequence ID" value="ERJ11042.1"/>
    <property type="molecule type" value="Genomic_DNA"/>
</dbReference>
<reference evidence="1 2" key="1">
    <citation type="journal article" date="2011" name="J. Bacteriol.">
        <title>Genome sequence of Haloplasma contractile, an unusual contractile bacterium from a deep-sea anoxic brine lake.</title>
        <authorList>
            <person name="Antunes A."/>
            <person name="Alam I."/>
            <person name="El Dorry H."/>
            <person name="Siam R."/>
            <person name="Robertson A."/>
            <person name="Bajic V.B."/>
            <person name="Stingl U."/>
        </authorList>
    </citation>
    <scope>NUCLEOTIDE SEQUENCE [LARGE SCALE GENOMIC DNA]</scope>
    <source>
        <strain evidence="1 2">SSD-17B</strain>
    </source>
</reference>
<dbReference type="RefSeq" id="WP_008825507.1">
    <property type="nucleotide sequence ID" value="NZ_AFNU02000018.1"/>
</dbReference>
<gene>
    <name evidence="1" type="ORF">HLPCO_002933</name>
</gene>
<name>U2DR48_9MOLU</name>
<sequence>MKQEIYFLFFKFKRQHLPELEVDDFDKIIEENMKVALRRY</sequence>
<reference evidence="1 2" key="2">
    <citation type="journal article" date="2013" name="PLoS ONE">
        <title>INDIGO - INtegrated Data Warehouse of MIcrobial GenOmes with Examples from the Red Sea Extremophiles.</title>
        <authorList>
            <person name="Alam I."/>
            <person name="Antunes A."/>
            <person name="Kamau A.A."/>
            <person name="Ba Alawi W."/>
            <person name="Kalkatawi M."/>
            <person name="Stingl U."/>
            <person name="Bajic V.B."/>
        </authorList>
    </citation>
    <scope>NUCLEOTIDE SEQUENCE [LARGE SCALE GENOMIC DNA]</scope>
    <source>
        <strain evidence="1 2">SSD-17B</strain>
    </source>
</reference>
<evidence type="ECO:0000313" key="1">
    <source>
        <dbReference type="EMBL" id="ERJ11042.1"/>
    </source>
</evidence>
<organism evidence="1 2">
    <name type="scientific">Haloplasma contractile SSD-17B</name>
    <dbReference type="NCBI Taxonomy" id="1033810"/>
    <lineage>
        <taxon>Bacteria</taxon>
        <taxon>Bacillati</taxon>
        <taxon>Mycoplasmatota</taxon>
        <taxon>Mollicutes</taxon>
        <taxon>Haloplasmatales</taxon>
        <taxon>Haloplasmataceae</taxon>
        <taxon>Haloplasma</taxon>
    </lineage>
</organism>
<proteinExistence type="predicted"/>
<accession>U2DR48</accession>